<accession>A0A437QUZ1</accession>
<dbReference type="PANTHER" id="PTHR43130">
    <property type="entry name" value="ARAC-FAMILY TRANSCRIPTIONAL REGULATOR"/>
    <property type="match status" value="1"/>
</dbReference>
<dbReference type="Pfam" id="PF01965">
    <property type="entry name" value="DJ-1_PfpI"/>
    <property type="match status" value="1"/>
</dbReference>
<gene>
    <name evidence="2" type="ORF">EOI86_03245</name>
</gene>
<dbReference type="EMBL" id="SADE01000001">
    <property type="protein sequence ID" value="RVU38321.1"/>
    <property type="molecule type" value="Genomic_DNA"/>
</dbReference>
<name>A0A437QUZ1_9PROT</name>
<dbReference type="InterPro" id="IPR052158">
    <property type="entry name" value="INH-QAR"/>
</dbReference>
<dbReference type="RefSeq" id="WP_127763693.1">
    <property type="nucleotide sequence ID" value="NZ_SADE01000001.1"/>
</dbReference>
<dbReference type="GO" id="GO:0006355">
    <property type="term" value="P:regulation of DNA-templated transcription"/>
    <property type="evidence" value="ECO:0007669"/>
    <property type="project" value="TreeGrafter"/>
</dbReference>
<protein>
    <submittedName>
        <fullName evidence="2">Thiamine biosynthesis protein ThiJ</fullName>
    </submittedName>
</protein>
<organism evidence="2 3">
    <name type="scientific">Hwanghaeella grinnelliae</name>
    <dbReference type="NCBI Taxonomy" id="2500179"/>
    <lineage>
        <taxon>Bacteria</taxon>
        <taxon>Pseudomonadati</taxon>
        <taxon>Pseudomonadota</taxon>
        <taxon>Alphaproteobacteria</taxon>
        <taxon>Rhodospirillales</taxon>
        <taxon>Rhodospirillaceae</taxon>
        <taxon>Hwanghaeella</taxon>
    </lineage>
</organism>
<comment type="caution">
    <text evidence="2">The sequence shown here is derived from an EMBL/GenBank/DDBJ whole genome shotgun (WGS) entry which is preliminary data.</text>
</comment>
<evidence type="ECO:0000259" key="1">
    <source>
        <dbReference type="Pfam" id="PF01965"/>
    </source>
</evidence>
<dbReference type="Proteomes" id="UP000287447">
    <property type="component" value="Unassembled WGS sequence"/>
</dbReference>
<proteinExistence type="predicted"/>
<keyword evidence="3" id="KW-1185">Reference proteome</keyword>
<dbReference type="PANTHER" id="PTHR43130:SF2">
    <property type="entry name" value="DJ-1_PFPI DOMAIN-CONTAINING PROTEIN"/>
    <property type="match status" value="1"/>
</dbReference>
<reference evidence="3" key="1">
    <citation type="submission" date="2019-01" db="EMBL/GenBank/DDBJ databases">
        <title>Gri0909 isolated from a small marine red alga.</title>
        <authorList>
            <person name="Kim J."/>
            <person name="Jeong S.E."/>
            <person name="Jeon C.O."/>
        </authorList>
    </citation>
    <scope>NUCLEOTIDE SEQUENCE [LARGE SCALE GENOMIC DNA]</scope>
    <source>
        <strain evidence="3">Gri0909</strain>
    </source>
</reference>
<evidence type="ECO:0000313" key="2">
    <source>
        <dbReference type="EMBL" id="RVU38321.1"/>
    </source>
</evidence>
<feature type="domain" description="DJ-1/PfpI" evidence="1">
    <location>
        <begin position="3"/>
        <end position="171"/>
    </location>
</feature>
<dbReference type="InterPro" id="IPR002818">
    <property type="entry name" value="DJ-1/PfpI"/>
</dbReference>
<dbReference type="AlphaFoldDB" id="A0A437QUZ1"/>
<dbReference type="Gene3D" id="3.40.50.880">
    <property type="match status" value="1"/>
</dbReference>
<evidence type="ECO:0000313" key="3">
    <source>
        <dbReference type="Proteomes" id="UP000287447"/>
    </source>
</evidence>
<dbReference type="InterPro" id="IPR029062">
    <property type="entry name" value="Class_I_gatase-like"/>
</dbReference>
<dbReference type="OrthoDB" id="3210279at2"/>
<dbReference type="SUPFAM" id="SSF52317">
    <property type="entry name" value="Class I glutamine amidotransferase-like"/>
    <property type="match status" value="1"/>
</dbReference>
<sequence>MAKIGLVIFDGFTDIDLFLHWDLLNRPVTMFPDMVSREWSVKILGTAPMHLSAAGLETKTHGRVAEARNCDAVIHTSGPLTRNLMKDEGYLETLALDPERQLVGSQCSGALILAASGLLAGRTATTYPTAVGHLRELGAVPVEEPFVLHDADNIATAAGCLAGVDLSRWILDRLINAEAAERCVASASAIGGGLSFSKA</sequence>